<keyword evidence="2" id="KW-1185">Reference proteome</keyword>
<name>A0ACA9QKY7_9GLOM</name>
<accession>A0ACA9QKY7</accession>
<feature type="non-terminal residue" evidence="1">
    <location>
        <position position="489"/>
    </location>
</feature>
<sequence length="489" mass="57317">MRYNTQHEWFLVEEQPYFIVEPSSLTQKIIAWLKDQPPPQHFDLSINGILYHFNGYWKIRSIKLRNQHPAEYISENLLPDSTMPILKFFLDLYYDNFGIFRNVYHSLGGVYLQIGNMPCQMRKQLRNHFVIGFVPFEGDFKDFIKPFLHEIKKLEQGFVINLNGINYWITGELGMFTADLPQGNDIARTLYHNAYRGCRTCKASKDQLTNLSFDLYYYGPLDSLLYDRHLHTPQDAYHAIAGKAARLLDCTYSILTLYGENNLINYWKNIEIPSQWSRLPNPITYRRSFMMSDNLRILMIFPFILKHDRMPHYSTQSIFKLLIATTRHCQLLSGWCINNCSLSIHCLNEESDQLQIEVEAKGFISTNIEKNGLLKDIMKAYSLYYSSDQALLEARVYFYENVAYKITKDNGDYYNIKLKVGEMVEATLIGESEQTFQAFGKITSIIKHSWNNDQEYVFLCFDWLENLNKLDSLLGCPVYRIQHSDDSLN</sequence>
<reference evidence="1" key="1">
    <citation type="submission" date="2021-06" db="EMBL/GenBank/DDBJ databases">
        <authorList>
            <person name="Kallberg Y."/>
            <person name="Tangrot J."/>
            <person name="Rosling A."/>
        </authorList>
    </citation>
    <scope>NUCLEOTIDE SEQUENCE</scope>
    <source>
        <strain evidence="1">MA461A</strain>
    </source>
</reference>
<evidence type="ECO:0000313" key="2">
    <source>
        <dbReference type="Proteomes" id="UP000789920"/>
    </source>
</evidence>
<evidence type="ECO:0000313" key="1">
    <source>
        <dbReference type="EMBL" id="CAG8756023.1"/>
    </source>
</evidence>
<organism evidence="1 2">
    <name type="scientific">Racocetra persica</name>
    <dbReference type="NCBI Taxonomy" id="160502"/>
    <lineage>
        <taxon>Eukaryota</taxon>
        <taxon>Fungi</taxon>
        <taxon>Fungi incertae sedis</taxon>
        <taxon>Mucoromycota</taxon>
        <taxon>Glomeromycotina</taxon>
        <taxon>Glomeromycetes</taxon>
        <taxon>Diversisporales</taxon>
        <taxon>Gigasporaceae</taxon>
        <taxon>Racocetra</taxon>
    </lineage>
</organism>
<gene>
    <name evidence="1" type="ORF">RPERSI_LOCUS14689</name>
</gene>
<proteinExistence type="predicted"/>
<dbReference type="Proteomes" id="UP000789920">
    <property type="component" value="Unassembled WGS sequence"/>
</dbReference>
<protein>
    <submittedName>
        <fullName evidence="1">6317_t:CDS:1</fullName>
    </submittedName>
</protein>
<dbReference type="EMBL" id="CAJVQC010034282">
    <property type="protein sequence ID" value="CAG8756023.1"/>
    <property type="molecule type" value="Genomic_DNA"/>
</dbReference>
<comment type="caution">
    <text evidence="1">The sequence shown here is derived from an EMBL/GenBank/DDBJ whole genome shotgun (WGS) entry which is preliminary data.</text>
</comment>